<name>A0A8U0IFM1_9EURY</name>
<accession>A0A8U0IFM1</accession>
<dbReference type="GeneID" id="72190346"/>
<gene>
    <name evidence="5" type="ORF">M0R88_10785</name>
</gene>
<dbReference type="EMBL" id="CP096658">
    <property type="protein sequence ID" value="UPV99011.1"/>
    <property type="molecule type" value="Genomic_DNA"/>
</dbReference>
<keyword evidence="1" id="KW-0805">Transcription regulation</keyword>
<evidence type="ECO:0000313" key="5">
    <source>
        <dbReference type="EMBL" id="UPV99011.1"/>
    </source>
</evidence>
<feature type="domain" description="Bacterioopsin transcriptional activator GAF and HTH associated" evidence="4">
    <location>
        <begin position="6"/>
        <end position="141"/>
    </location>
</feature>
<reference evidence="5" key="1">
    <citation type="submission" date="2022-04" db="EMBL/GenBank/DDBJ databases">
        <title>Diverse halophilic archaea isolated from saline environments.</title>
        <authorList>
            <person name="Cui H.-L."/>
        </authorList>
    </citation>
    <scope>NUCLEOTIDE SEQUENCE</scope>
    <source>
        <strain evidence="5">XZYJT40</strain>
    </source>
</reference>
<dbReference type="InterPro" id="IPR007050">
    <property type="entry name" value="HTH_bacterioopsin"/>
</dbReference>
<organism evidence="5 6">
    <name type="scientific">Halorussus gelatinilyticus</name>
    <dbReference type="NCBI Taxonomy" id="2937524"/>
    <lineage>
        <taxon>Archaea</taxon>
        <taxon>Methanobacteriati</taxon>
        <taxon>Methanobacteriota</taxon>
        <taxon>Stenosarchaea group</taxon>
        <taxon>Halobacteria</taxon>
        <taxon>Halobacteriales</taxon>
        <taxon>Haladaptataceae</taxon>
        <taxon>Halorussus</taxon>
    </lineage>
</organism>
<sequence>MGIVTEFAVPADDFLLAWTLDALPDVHVEIERVAVEDDAVTPFFWASGVDFEAFEAALEDDSSVADPSTVETHEDQRLYQVEWRRNTEGIVYAISESGATVLQATSDGGVWTVETLFPDSEDLASFQDYAAAHDLSFELKRLSKSAHPEALGKYGVTDEQYDALVAAYRLGYFEVPSETDLRGVADGLDISKNAASARLQRGYANLVENTLIHDE</sequence>
<dbReference type="Pfam" id="PF04967">
    <property type="entry name" value="HTH_10"/>
    <property type="match status" value="1"/>
</dbReference>
<evidence type="ECO:0000259" key="4">
    <source>
        <dbReference type="Pfam" id="PF15915"/>
    </source>
</evidence>
<dbReference type="RefSeq" id="WP_248653515.1">
    <property type="nucleotide sequence ID" value="NZ_CP096658.1"/>
</dbReference>
<protein>
    <submittedName>
        <fullName evidence="5">Helix-turn-helix domain-containing protein</fullName>
    </submittedName>
</protein>
<dbReference type="Pfam" id="PF15915">
    <property type="entry name" value="BAT"/>
    <property type="match status" value="1"/>
</dbReference>
<dbReference type="InterPro" id="IPR031803">
    <property type="entry name" value="BAT_GAF/HTH-assoc"/>
</dbReference>
<keyword evidence="6" id="KW-1185">Reference proteome</keyword>
<feature type="domain" description="HTH bat-type" evidence="3">
    <location>
        <begin position="157"/>
        <end position="207"/>
    </location>
</feature>
<evidence type="ECO:0000313" key="6">
    <source>
        <dbReference type="Proteomes" id="UP000830434"/>
    </source>
</evidence>
<dbReference type="PANTHER" id="PTHR34236:SF1">
    <property type="entry name" value="DIMETHYL SULFOXIDE REDUCTASE TRANSCRIPTIONAL ACTIVATOR"/>
    <property type="match status" value="1"/>
</dbReference>
<proteinExistence type="predicted"/>
<dbReference type="AlphaFoldDB" id="A0A8U0IFM1"/>
<dbReference type="KEGG" id="haxz:M0R88_10785"/>
<keyword evidence="2" id="KW-0804">Transcription</keyword>
<dbReference type="PANTHER" id="PTHR34236">
    <property type="entry name" value="DIMETHYL SULFOXIDE REDUCTASE TRANSCRIPTIONAL ACTIVATOR"/>
    <property type="match status" value="1"/>
</dbReference>
<dbReference type="Proteomes" id="UP000830434">
    <property type="component" value="Chromosome"/>
</dbReference>
<evidence type="ECO:0000256" key="1">
    <source>
        <dbReference type="ARBA" id="ARBA00023015"/>
    </source>
</evidence>
<evidence type="ECO:0000259" key="3">
    <source>
        <dbReference type="Pfam" id="PF04967"/>
    </source>
</evidence>
<evidence type="ECO:0000256" key="2">
    <source>
        <dbReference type="ARBA" id="ARBA00023163"/>
    </source>
</evidence>